<dbReference type="RefSeq" id="WP_063623006.1">
    <property type="nucleotide sequence ID" value="NZ_AJQI01000325.1"/>
</dbReference>
<protein>
    <submittedName>
        <fullName evidence="2">Uncharacterized protein</fullName>
    </submittedName>
</protein>
<reference evidence="4" key="3">
    <citation type="submission" date="2020-05" db="EMBL/GenBank/DDBJ databases">
        <title>Complete genome sequence of Bradyrhizobium diazoefficiens XF4 isolated from soybean nodule.</title>
        <authorList>
            <person name="Noda R."/>
            <person name="Kakizaki K."/>
            <person name="Minamisawa K."/>
        </authorList>
    </citation>
    <scope>NUCLEOTIDE SEQUENCE</scope>
    <source>
        <strain evidence="4">XF4</strain>
    </source>
</reference>
<feature type="region of interest" description="Disordered" evidence="1">
    <location>
        <begin position="58"/>
        <end position="88"/>
    </location>
</feature>
<gene>
    <name evidence="2" type="ORF">XF1B_49580</name>
    <name evidence="3" type="ORF">XF3B_47110</name>
    <name evidence="4" type="ORF">XF4B_48910</name>
    <name evidence="5" type="ORF">XF5B_47170</name>
    <name evidence="6" type="ORF">XF6B_46780</name>
    <name evidence="7" type="ORF">XF8B_49560</name>
</gene>
<name>A0A809X448_9BRAD</name>
<organism evidence="2">
    <name type="scientific">Bradyrhizobium diazoefficiens</name>
    <dbReference type="NCBI Taxonomy" id="1355477"/>
    <lineage>
        <taxon>Bacteria</taxon>
        <taxon>Pseudomonadati</taxon>
        <taxon>Pseudomonadota</taxon>
        <taxon>Alphaproteobacteria</taxon>
        <taxon>Hyphomicrobiales</taxon>
        <taxon>Nitrobacteraceae</taxon>
        <taxon>Bradyrhizobium</taxon>
    </lineage>
</organism>
<dbReference type="EMBL" id="AP023097">
    <property type="protein sequence ID" value="BCE74845.1"/>
    <property type="molecule type" value="Genomic_DNA"/>
</dbReference>
<accession>A0A809X448</accession>
<dbReference type="EMBL" id="AP023093">
    <property type="protein sequence ID" value="BCE39680.1"/>
    <property type="molecule type" value="Genomic_DNA"/>
</dbReference>
<dbReference type="EMBL" id="AP023096">
    <property type="protein sequence ID" value="BCE65879.1"/>
    <property type="molecule type" value="Genomic_DNA"/>
</dbReference>
<dbReference type="EMBL" id="AP023091">
    <property type="protein sequence ID" value="BCE22277.1"/>
    <property type="molecule type" value="Genomic_DNA"/>
</dbReference>
<reference evidence="3" key="2">
    <citation type="submission" date="2020-05" db="EMBL/GenBank/DDBJ databases">
        <title>Complete genome sequence of Bradyrhizobium diazoefficiens XF3 isolated from soybean nodule.</title>
        <authorList>
            <person name="Noda R."/>
            <person name="Kakizaki K."/>
            <person name="Minamisawa K."/>
        </authorList>
    </citation>
    <scope>NUCLEOTIDE SEQUENCE</scope>
    <source>
        <strain evidence="3">XF3</strain>
    </source>
</reference>
<dbReference type="EMBL" id="AP023095">
    <property type="protein sequence ID" value="BCE57205.1"/>
    <property type="molecule type" value="Genomic_DNA"/>
</dbReference>
<evidence type="ECO:0000313" key="6">
    <source>
        <dbReference type="EMBL" id="BCE65879.1"/>
    </source>
</evidence>
<proteinExistence type="predicted"/>
<evidence type="ECO:0000313" key="5">
    <source>
        <dbReference type="EMBL" id="BCE57205.1"/>
    </source>
</evidence>
<evidence type="ECO:0000256" key="1">
    <source>
        <dbReference type="SAM" id="MobiDB-lite"/>
    </source>
</evidence>
<evidence type="ECO:0000313" key="3">
    <source>
        <dbReference type="EMBL" id="BCE39680.1"/>
    </source>
</evidence>
<evidence type="ECO:0000313" key="2">
    <source>
        <dbReference type="EMBL" id="BCE22277.1"/>
    </source>
</evidence>
<reference evidence="6" key="5">
    <citation type="submission" date="2020-05" db="EMBL/GenBank/DDBJ databases">
        <title>Complete genome sequence of Bradyrhizobium diazoefficiens XF6 isolated from soybean nodule.</title>
        <authorList>
            <person name="Noda R."/>
            <person name="Kakizaki K."/>
            <person name="Minamisawa K."/>
        </authorList>
    </citation>
    <scope>NUCLEOTIDE SEQUENCE</scope>
    <source>
        <strain evidence="6">XF6</strain>
    </source>
</reference>
<reference evidence="7" key="6">
    <citation type="submission" date="2020-05" db="EMBL/GenBank/DDBJ databases">
        <title>Complete genome sequence of Bradyrhizobium diazoefficiens XF8 isolated from soybean nodule.</title>
        <authorList>
            <person name="Noda R."/>
            <person name="Kakizaki K."/>
            <person name="Minamisawa K."/>
        </authorList>
    </citation>
    <scope>NUCLEOTIDE SEQUENCE</scope>
    <source>
        <strain evidence="7">XF8</strain>
    </source>
</reference>
<evidence type="ECO:0000313" key="7">
    <source>
        <dbReference type="EMBL" id="BCE74845.1"/>
    </source>
</evidence>
<dbReference type="EMBL" id="AP023094">
    <property type="protein sequence ID" value="BCE48542.1"/>
    <property type="molecule type" value="Genomic_DNA"/>
</dbReference>
<sequence length="88" mass="8895">MAVASGIAVGAMSFLAIDAGVDLNSSGIAKHLEAAQASIMNVAASQHQLAFAVRSLAGGSDQNGHSADRPCFQDYEHGSKPAGIDRGV</sequence>
<reference evidence="5" key="4">
    <citation type="submission" date="2020-05" db="EMBL/GenBank/DDBJ databases">
        <title>Complete genome sequence of Bradyrhizobium diazoefficiens XF5 isolated from soybean nodule.</title>
        <authorList>
            <person name="Noda R."/>
            <person name="Kakizaki K."/>
            <person name="Minamisawa K."/>
        </authorList>
    </citation>
    <scope>NUCLEOTIDE SEQUENCE</scope>
    <source>
        <strain evidence="5">XF5</strain>
    </source>
</reference>
<reference evidence="2" key="1">
    <citation type="submission" date="2020-05" db="EMBL/GenBank/DDBJ databases">
        <title>Complete genome sequence of Bradyrhizobium diazoefficiens XF1 isolated from soybean nodule.</title>
        <authorList>
            <person name="Noda R."/>
            <person name="Kakizaki K."/>
            <person name="Minamisawa K."/>
        </authorList>
    </citation>
    <scope>NUCLEOTIDE SEQUENCE</scope>
    <source>
        <strain evidence="2">XF1</strain>
    </source>
</reference>
<dbReference type="AlphaFoldDB" id="A0A809X448"/>
<evidence type="ECO:0000313" key="4">
    <source>
        <dbReference type="EMBL" id="BCE48542.1"/>
    </source>
</evidence>
<dbReference type="GeneID" id="93018067"/>